<dbReference type="GO" id="GO:0008168">
    <property type="term" value="F:methyltransferase activity"/>
    <property type="evidence" value="ECO:0007669"/>
    <property type="project" value="UniProtKB-KW"/>
</dbReference>
<dbReference type="CDD" id="cd02440">
    <property type="entry name" value="AdoMet_MTases"/>
    <property type="match status" value="1"/>
</dbReference>
<dbReference type="RefSeq" id="WP_039331380.1">
    <property type="nucleotide sequence ID" value="NZ_JBNNWK010000005.1"/>
</dbReference>
<dbReference type="PROSITE" id="PS51257">
    <property type="entry name" value="PROKAR_LIPOPROTEIN"/>
    <property type="match status" value="1"/>
</dbReference>
<dbReference type="AlphaFoldDB" id="A0A0B8ZRV9"/>
<organism evidence="5 6">
    <name type="scientific">Novosphingobium subterraneum</name>
    <dbReference type="NCBI Taxonomy" id="48936"/>
    <lineage>
        <taxon>Bacteria</taxon>
        <taxon>Pseudomonadati</taxon>
        <taxon>Pseudomonadota</taxon>
        <taxon>Alphaproteobacteria</taxon>
        <taxon>Sphingomonadales</taxon>
        <taxon>Sphingomonadaceae</taxon>
        <taxon>Novosphingobium</taxon>
    </lineage>
</organism>
<dbReference type="GO" id="GO:0032259">
    <property type="term" value="P:methylation"/>
    <property type="evidence" value="ECO:0007669"/>
    <property type="project" value="UniProtKB-KW"/>
</dbReference>
<evidence type="ECO:0000256" key="1">
    <source>
        <dbReference type="ARBA" id="ARBA00022679"/>
    </source>
</evidence>
<sequence length="256" mass="28075">MRRASAHRSVALAVLASLAIAACKPQVDDKRPETSREFPTADRPVSGVVSNAFSNEQERDRLGEADMVMNLAGIQPGMSVADIGAGEGYYTVRLAERVGSKGRVLAQDIDGDALRRLGSRVEHDRLDNVSIKPGGVDDPRLPERSFDRVLMIHMYHEVTEPYAFLWRMWPSLKAGGKIVVVDLDRSTDRHGIPPALLICELEAVGFRLDEFHRKPEIAGYYAQFVAAKSRPEPGEIKPCRLKTAKGASATSALKGN</sequence>
<evidence type="ECO:0000313" key="6">
    <source>
        <dbReference type="Proteomes" id="UP000031338"/>
    </source>
</evidence>
<keyword evidence="5" id="KW-0489">Methyltransferase</keyword>
<feature type="region of interest" description="Disordered" evidence="2">
    <location>
        <begin position="26"/>
        <end position="47"/>
    </location>
</feature>
<dbReference type="InterPro" id="IPR029063">
    <property type="entry name" value="SAM-dependent_MTases_sf"/>
</dbReference>
<keyword evidence="3" id="KW-0732">Signal</keyword>
<feature type="domain" description="Methyltransferase" evidence="4">
    <location>
        <begin position="80"/>
        <end position="176"/>
    </location>
</feature>
<keyword evidence="1 5" id="KW-0808">Transferase</keyword>
<evidence type="ECO:0000256" key="2">
    <source>
        <dbReference type="SAM" id="MobiDB-lite"/>
    </source>
</evidence>
<feature type="chain" id="PRO_5002145178" evidence="3">
    <location>
        <begin position="22"/>
        <end position="256"/>
    </location>
</feature>
<evidence type="ECO:0000313" key="5">
    <source>
        <dbReference type="EMBL" id="KHS49195.1"/>
    </source>
</evidence>
<dbReference type="PANTHER" id="PTHR43861:SF3">
    <property type="entry name" value="PUTATIVE (AFU_ORTHOLOGUE AFUA_2G14390)-RELATED"/>
    <property type="match status" value="1"/>
</dbReference>
<dbReference type="STRING" id="48936.NJ75_00632"/>
<feature type="compositionally biased region" description="Basic and acidic residues" evidence="2">
    <location>
        <begin position="26"/>
        <end position="40"/>
    </location>
</feature>
<name>A0A0B8ZRV9_9SPHN</name>
<dbReference type="Pfam" id="PF13649">
    <property type="entry name" value="Methyltransf_25"/>
    <property type="match status" value="1"/>
</dbReference>
<comment type="caution">
    <text evidence="5">The sequence shown here is derived from an EMBL/GenBank/DDBJ whole genome shotgun (WGS) entry which is preliminary data.</text>
</comment>
<dbReference type="EMBL" id="JRVC01000002">
    <property type="protein sequence ID" value="KHS49195.1"/>
    <property type="molecule type" value="Genomic_DNA"/>
</dbReference>
<protein>
    <submittedName>
        <fullName evidence="5">Generic methyltransferase</fullName>
    </submittedName>
</protein>
<feature type="region of interest" description="Disordered" evidence="2">
    <location>
        <begin position="232"/>
        <end position="256"/>
    </location>
</feature>
<accession>A0A0B8ZRV9</accession>
<dbReference type="InterPro" id="IPR041698">
    <property type="entry name" value="Methyltransf_25"/>
</dbReference>
<keyword evidence="6" id="KW-1185">Reference proteome</keyword>
<evidence type="ECO:0000259" key="4">
    <source>
        <dbReference type="Pfam" id="PF13649"/>
    </source>
</evidence>
<dbReference type="SUPFAM" id="SSF53335">
    <property type="entry name" value="S-adenosyl-L-methionine-dependent methyltransferases"/>
    <property type="match status" value="1"/>
</dbReference>
<reference evidence="5 6" key="1">
    <citation type="submission" date="2014-10" db="EMBL/GenBank/DDBJ databases">
        <title>Draft genome sequence of Novosphingobium subterraneum DSM 12447.</title>
        <authorList>
            <person name="Gan H.M."/>
            <person name="Gan H.Y."/>
            <person name="Savka M.A."/>
        </authorList>
    </citation>
    <scope>NUCLEOTIDE SEQUENCE [LARGE SCALE GENOMIC DNA]</scope>
    <source>
        <strain evidence="5 6">DSM 12447</strain>
    </source>
</reference>
<dbReference type="Gene3D" id="3.40.50.150">
    <property type="entry name" value="Vaccinia Virus protein VP39"/>
    <property type="match status" value="1"/>
</dbReference>
<gene>
    <name evidence="5" type="ORF">NJ75_00632</name>
</gene>
<evidence type="ECO:0000256" key="3">
    <source>
        <dbReference type="SAM" id="SignalP"/>
    </source>
</evidence>
<feature type="signal peptide" evidence="3">
    <location>
        <begin position="1"/>
        <end position="21"/>
    </location>
</feature>
<dbReference type="PANTHER" id="PTHR43861">
    <property type="entry name" value="TRANS-ACONITATE 2-METHYLTRANSFERASE-RELATED"/>
    <property type="match status" value="1"/>
</dbReference>
<proteinExistence type="predicted"/>
<dbReference type="Proteomes" id="UP000031338">
    <property type="component" value="Unassembled WGS sequence"/>
</dbReference>
<dbReference type="PATRIC" id="fig|48936.3.peg.640"/>